<sequence>MMYKMLSSFKSGRGLNRRGLIGGAAAVVGAALLKPCCDQVHGADDLLGQDWRVPRGKVTSVFIRRGGRTLSEAVVGLDGWTIPPGAQVNLMLEDGEHPIGAMLSLRHPDGARIGIIGNREQPERCRIVSEGSHDLFYVGANGILGYIDGVTIEHAAPARRGLGSAVIADEGGFIMTGERVRVIGFYYGFTARRNGTIRAEGTSARDNGDASYFAFNGGHLYVRRSKAMNATDQDRNLGTGFVAEYGGTIDAEGAVSSYNHLAGFAAITNGTIRALRTIAHHNRYAGYLAIQGGVIVADDAVGRDNCGLGTRSDELSRVFGSNLMIQNDLSDMIKCNLVP</sequence>
<dbReference type="OrthoDB" id="9988449at2"/>
<dbReference type="Proteomes" id="UP000198804">
    <property type="component" value="Unassembled WGS sequence"/>
</dbReference>
<organism evidence="1 2">
    <name type="scientific">Methylorubrum salsuginis</name>
    <dbReference type="NCBI Taxonomy" id="414703"/>
    <lineage>
        <taxon>Bacteria</taxon>
        <taxon>Pseudomonadati</taxon>
        <taxon>Pseudomonadota</taxon>
        <taxon>Alphaproteobacteria</taxon>
        <taxon>Hyphomicrobiales</taxon>
        <taxon>Methylobacteriaceae</taxon>
        <taxon>Methylorubrum</taxon>
    </lineage>
</organism>
<gene>
    <name evidence="1" type="ORF">SAMN04488125_1485</name>
</gene>
<evidence type="ECO:0000313" key="1">
    <source>
        <dbReference type="EMBL" id="SFM08138.1"/>
    </source>
</evidence>
<protein>
    <recommendedName>
        <fullName evidence="3">Right handed beta helix region</fullName>
    </recommendedName>
</protein>
<dbReference type="EMBL" id="FOSV01000048">
    <property type="protein sequence ID" value="SFM08138.1"/>
    <property type="molecule type" value="Genomic_DNA"/>
</dbReference>
<evidence type="ECO:0000313" key="2">
    <source>
        <dbReference type="Proteomes" id="UP000198804"/>
    </source>
</evidence>
<dbReference type="AlphaFoldDB" id="A0A1I4MY52"/>
<evidence type="ECO:0008006" key="3">
    <source>
        <dbReference type="Google" id="ProtNLM"/>
    </source>
</evidence>
<accession>A0A1I4MY52</accession>
<keyword evidence="2" id="KW-1185">Reference proteome</keyword>
<name>A0A1I4MY52_9HYPH</name>
<reference evidence="2" key="1">
    <citation type="submission" date="2016-10" db="EMBL/GenBank/DDBJ databases">
        <authorList>
            <person name="Varghese N."/>
            <person name="Submissions S."/>
        </authorList>
    </citation>
    <scope>NUCLEOTIDE SEQUENCE [LARGE SCALE GENOMIC DNA]</scope>
    <source>
        <strain evidence="2">CGMCC 1.6474</strain>
    </source>
</reference>
<proteinExistence type="predicted"/>